<evidence type="ECO:0000313" key="3">
    <source>
        <dbReference type="Proteomes" id="UP000052976"/>
    </source>
</evidence>
<name>A0A091EBA0_CORBR</name>
<keyword evidence="1" id="KW-0732">Signal</keyword>
<reference evidence="2 3" key="1">
    <citation type="submission" date="2014-04" db="EMBL/GenBank/DDBJ databases">
        <title>Genome evolution of avian class.</title>
        <authorList>
            <person name="Zhang G."/>
            <person name="Li C."/>
        </authorList>
    </citation>
    <scope>NUCLEOTIDE SEQUENCE [LARGE SCALE GENOMIC DNA]</scope>
    <source>
        <strain evidence="2">BGI_N302</strain>
    </source>
</reference>
<evidence type="ECO:0000256" key="1">
    <source>
        <dbReference type="SAM" id="SignalP"/>
    </source>
</evidence>
<dbReference type="Proteomes" id="UP000052976">
    <property type="component" value="Unassembled WGS sequence"/>
</dbReference>
<feature type="signal peptide" evidence="1">
    <location>
        <begin position="1"/>
        <end position="25"/>
    </location>
</feature>
<feature type="chain" id="PRO_5001873947" evidence="1">
    <location>
        <begin position="26"/>
        <end position="69"/>
    </location>
</feature>
<proteinExistence type="predicted"/>
<evidence type="ECO:0000313" key="2">
    <source>
        <dbReference type="EMBL" id="KFO54436.1"/>
    </source>
</evidence>
<sequence length="69" mass="7802">CCRSGGAPVSFQWKLLLISLQYLQGRQGTLSTWTQQTAEDASSCYTCRGFVLIFNLQDKLLFKCKPKSH</sequence>
<dbReference type="AlphaFoldDB" id="A0A091EBA0"/>
<feature type="non-terminal residue" evidence="2">
    <location>
        <position position="69"/>
    </location>
</feature>
<dbReference type="EMBL" id="KK718109">
    <property type="protein sequence ID" value="KFO54436.1"/>
    <property type="molecule type" value="Genomic_DNA"/>
</dbReference>
<gene>
    <name evidence="2" type="ORF">N302_04696</name>
</gene>
<organism evidence="2 3">
    <name type="scientific">Corvus brachyrhynchos</name>
    <name type="common">American crow</name>
    <dbReference type="NCBI Taxonomy" id="85066"/>
    <lineage>
        <taxon>Eukaryota</taxon>
        <taxon>Metazoa</taxon>
        <taxon>Chordata</taxon>
        <taxon>Craniata</taxon>
        <taxon>Vertebrata</taxon>
        <taxon>Euteleostomi</taxon>
        <taxon>Archelosauria</taxon>
        <taxon>Archosauria</taxon>
        <taxon>Dinosauria</taxon>
        <taxon>Saurischia</taxon>
        <taxon>Theropoda</taxon>
        <taxon>Coelurosauria</taxon>
        <taxon>Aves</taxon>
        <taxon>Neognathae</taxon>
        <taxon>Neoaves</taxon>
        <taxon>Telluraves</taxon>
        <taxon>Australaves</taxon>
        <taxon>Passeriformes</taxon>
        <taxon>Corvoidea</taxon>
        <taxon>Corvidae</taxon>
        <taxon>Corvus</taxon>
    </lineage>
</organism>
<protein>
    <submittedName>
        <fullName evidence="2">Uncharacterized protein</fullName>
    </submittedName>
</protein>
<feature type="non-terminal residue" evidence="2">
    <location>
        <position position="1"/>
    </location>
</feature>
<accession>A0A091EBA0</accession>
<keyword evidence="3" id="KW-1185">Reference proteome</keyword>